<gene>
    <name evidence="2" type="ORF">A9Q84_13200</name>
</gene>
<reference evidence="3" key="1">
    <citation type="journal article" date="2017" name="Proc. Natl. Acad. Sci. U.S.A.">
        <title>Simulation of Deepwater Horizon oil plume reveals substrate specialization within a complex community of hydrocarbon-degraders.</title>
        <authorList>
            <person name="Hu P."/>
            <person name="Dubinsky E.A."/>
            <person name="Probst A.J."/>
            <person name="Wang J."/>
            <person name="Sieber C.M.K."/>
            <person name="Tom L.M."/>
            <person name="Gardinali P."/>
            <person name="Banfield J.F."/>
            <person name="Atlas R.M."/>
            <person name="Andersen G.L."/>
        </authorList>
    </citation>
    <scope>NUCLEOTIDE SEQUENCE [LARGE SCALE GENOMIC DNA]</scope>
</reference>
<comment type="caution">
    <text evidence="2">The sequence shown here is derived from an EMBL/GenBank/DDBJ whole genome shotgun (WGS) entry which is preliminary data.</text>
</comment>
<accession>A0A1Y5F8K9</accession>
<dbReference type="AlphaFoldDB" id="A0A1Y5F8K9"/>
<evidence type="ECO:0000313" key="2">
    <source>
        <dbReference type="EMBL" id="OUR97277.1"/>
    </source>
</evidence>
<organism evidence="2 3">
    <name type="scientific">Halobacteriovorax marinus</name>
    <dbReference type="NCBI Taxonomy" id="97084"/>
    <lineage>
        <taxon>Bacteria</taxon>
        <taxon>Pseudomonadati</taxon>
        <taxon>Bdellovibrionota</taxon>
        <taxon>Bacteriovoracia</taxon>
        <taxon>Bacteriovoracales</taxon>
        <taxon>Halobacteriovoraceae</taxon>
        <taxon>Halobacteriovorax</taxon>
    </lineage>
</organism>
<keyword evidence="1" id="KW-0732">Signal</keyword>
<dbReference type="Proteomes" id="UP000196531">
    <property type="component" value="Unassembled WGS sequence"/>
</dbReference>
<evidence type="ECO:0000313" key="3">
    <source>
        <dbReference type="Proteomes" id="UP000196531"/>
    </source>
</evidence>
<protein>
    <submittedName>
        <fullName evidence="2">Uncharacterized protein</fullName>
    </submittedName>
</protein>
<feature type="chain" id="PRO_5012825267" evidence="1">
    <location>
        <begin position="19"/>
        <end position="111"/>
    </location>
</feature>
<feature type="signal peptide" evidence="1">
    <location>
        <begin position="1"/>
        <end position="18"/>
    </location>
</feature>
<dbReference type="EMBL" id="MAAO01000006">
    <property type="protein sequence ID" value="OUR97277.1"/>
    <property type="molecule type" value="Genomic_DNA"/>
</dbReference>
<sequence length="111" mass="12269">MKKISLLFAFVICSSTMATDLICKINLNTTNVFTTKVSVEAGEKVTIAAGEQYSFFLKNLVGDDYELEVLNVQAPSRSYALASLSTSSDKLQYSLWSRDILLEASCRIVTK</sequence>
<proteinExistence type="predicted"/>
<name>A0A1Y5F8K9_9BACT</name>
<evidence type="ECO:0000256" key="1">
    <source>
        <dbReference type="SAM" id="SignalP"/>
    </source>
</evidence>